<sequence length="60" mass="7205">MLRLSIWKTIFNDFCYNKFFFSAYVSKFRGFRLILKIAFVLFLYLTFLGIVIVALLKKLL</sequence>
<feature type="transmembrane region" description="Helical" evidence="1">
    <location>
        <begin position="33"/>
        <end position="56"/>
    </location>
</feature>
<keyword evidence="1" id="KW-0812">Transmembrane</keyword>
<dbReference type="AlphaFoldDB" id="A0A3R8RLF8"/>
<accession>A0A3R8RLF8</accession>
<comment type="caution">
    <text evidence="2">The sequence shown here is derived from an EMBL/GenBank/DDBJ whole genome shotgun (WGS) entry which is preliminary data.</text>
</comment>
<reference evidence="3" key="1">
    <citation type="submission" date="2018-08" db="EMBL/GenBank/DDBJ databases">
        <authorList>
            <person name="Khan S.A."/>
            <person name="J S.E."/>
        </authorList>
    </citation>
    <scope>NUCLEOTIDE SEQUENCE [LARGE SCALE GENOMIC DNA]</scope>
    <source>
        <strain evidence="3">PoM-212</strain>
    </source>
</reference>
<protein>
    <submittedName>
        <fullName evidence="2">Uncharacterized protein</fullName>
    </submittedName>
</protein>
<dbReference type="Proteomes" id="UP000286990">
    <property type="component" value="Unassembled WGS sequence"/>
</dbReference>
<dbReference type="EMBL" id="QUSX01000002">
    <property type="protein sequence ID" value="RRQ48225.1"/>
    <property type="molecule type" value="Genomic_DNA"/>
</dbReference>
<proteinExistence type="predicted"/>
<organism evidence="2 3">
    <name type="scientific">Maribacter algicola</name>
    <dbReference type="NCBI Taxonomy" id="2498892"/>
    <lineage>
        <taxon>Bacteria</taxon>
        <taxon>Pseudomonadati</taxon>
        <taxon>Bacteroidota</taxon>
        <taxon>Flavobacteriia</taxon>
        <taxon>Flavobacteriales</taxon>
        <taxon>Flavobacteriaceae</taxon>
        <taxon>Maribacter</taxon>
    </lineage>
</organism>
<keyword evidence="1" id="KW-0472">Membrane</keyword>
<name>A0A3R8RLF8_9FLAO</name>
<keyword evidence="3" id="KW-1185">Reference proteome</keyword>
<evidence type="ECO:0000313" key="2">
    <source>
        <dbReference type="EMBL" id="RRQ48225.1"/>
    </source>
</evidence>
<evidence type="ECO:0000256" key="1">
    <source>
        <dbReference type="SAM" id="Phobius"/>
    </source>
</evidence>
<keyword evidence="1" id="KW-1133">Transmembrane helix</keyword>
<gene>
    <name evidence="2" type="ORF">DZC72_10915</name>
</gene>
<evidence type="ECO:0000313" key="3">
    <source>
        <dbReference type="Proteomes" id="UP000286990"/>
    </source>
</evidence>
<reference evidence="3" key="2">
    <citation type="submission" date="2018-12" db="EMBL/GenBank/DDBJ databases">
        <title>Maribacter lutimaris sp. nov., isolated from marine sediment.</title>
        <authorList>
            <person name="Kim K.K."/>
        </authorList>
    </citation>
    <scope>NUCLEOTIDE SEQUENCE [LARGE SCALE GENOMIC DNA]</scope>
    <source>
        <strain evidence="3">PoM-212</strain>
    </source>
</reference>